<feature type="transmembrane region" description="Helical" evidence="6">
    <location>
        <begin position="27"/>
        <end position="48"/>
    </location>
</feature>
<keyword evidence="3 6" id="KW-1133">Transmembrane helix</keyword>
<dbReference type="EMBL" id="FPBT01000017">
    <property type="protein sequence ID" value="SFU60237.1"/>
    <property type="molecule type" value="Genomic_DNA"/>
</dbReference>
<evidence type="ECO:0000256" key="3">
    <source>
        <dbReference type="ARBA" id="ARBA00022989"/>
    </source>
</evidence>
<proteinExistence type="inferred from homology"/>
<feature type="transmembrane region" description="Helical" evidence="6">
    <location>
        <begin position="146"/>
        <end position="169"/>
    </location>
</feature>
<dbReference type="PROSITE" id="PS01005">
    <property type="entry name" value="FORMATE_NITRITE_TP_1"/>
    <property type="match status" value="1"/>
</dbReference>
<organism evidence="7 8">
    <name type="scientific">Eubacterium pyruvativorans</name>
    <dbReference type="NCBI Taxonomy" id="155865"/>
    <lineage>
        <taxon>Bacteria</taxon>
        <taxon>Bacillati</taxon>
        <taxon>Bacillota</taxon>
        <taxon>Clostridia</taxon>
        <taxon>Eubacteriales</taxon>
        <taxon>Eubacteriaceae</taxon>
        <taxon>Eubacterium</taxon>
    </lineage>
</organism>
<dbReference type="InterPro" id="IPR000292">
    <property type="entry name" value="For/NO2_transpt"/>
</dbReference>
<feature type="transmembrane region" description="Helical" evidence="6">
    <location>
        <begin position="221"/>
        <end position="245"/>
    </location>
</feature>
<evidence type="ECO:0000256" key="6">
    <source>
        <dbReference type="SAM" id="Phobius"/>
    </source>
</evidence>
<evidence type="ECO:0000256" key="2">
    <source>
        <dbReference type="ARBA" id="ARBA00022692"/>
    </source>
</evidence>
<dbReference type="GeneID" id="78355074"/>
<dbReference type="AlphaFoldDB" id="A0A1I7HHL1"/>
<keyword evidence="8" id="KW-1185">Reference proteome</keyword>
<dbReference type="PANTHER" id="PTHR30520">
    <property type="entry name" value="FORMATE TRANSPORTER-RELATED"/>
    <property type="match status" value="1"/>
</dbReference>
<dbReference type="OrthoDB" id="9786493at2"/>
<feature type="transmembrane region" description="Helical" evidence="6">
    <location>
        <begin position="103"/>
        <end position="126"/>
    </location>
</feature>
<keyword evidence="4 6" id="KW-0472">Membrane</keyword>
<comment type="similarity">
    <text evidence="5">Belongs to the FNT transporter (TC 1.A.16) family.</text>
</comment>
<evidence type="ECO:0000256" key="5">
    <source>
        <dbReference type="ARBA" id="ARBA00049660"/>
    </source>
</evidence>
<feature type="transmembrane region" description="Helical" evidence="6">
    <location>
        <begin position="60"/>
        <end position="82"/>
    </location>
</feature>
<evidence type="ECO:0000313" key="8">
    <source>
        <dbReference type="Proteomes" id="UP000198817"/>
    </source>
</evidence>
<dbReference type="InterPro" id="IPR024002">
    <property type="entry name" value="For/NO2_transpt_CS"/>
</dbReference>
<evidence type="ECO:0000313" key="7">
    <source>
        <dbReference type="EMBL" id="SFU60237.1"/>
    </source>
</evidence>
<dbReference type="GO" id="GO:0015499">
    <property type="term" value="F:formate transmembrane transporter activity"/>
    <property type="evidence" value="ECO:0007669"/>
    <property type="project" value="TreeGrafter"/>
</dbReference>
<dbReference type="STRING" id="155865.SAMN05216515_11811"/>
<protein>
    <submittedName>
        <fullName evidence="7">Nitrite transporter NirC</fullName>
    </submittedName>
</protein>
<dbReference type="Gene3D" id="1.20.1080.10">
    <property type="entry name" value="Glycerol uptake facilitator protein"/>
    <property type="match status" value="1"/>
</dbReference>
<name>A0A1I7HHL1_9FIRM</name>
<dbReference type="Pfam" id="PF01226">
    <property type="entry name" value="Form_Nir_trans"/>
    <property type="match status" value="1"/>
</dbReference>
<accession>A0A1I7HHL1</accession>
<gene>
    <name evidence="7" type="ORF">SAMN05216508_11720</name>
</gene>
<feature type="transmembrane region" description="Helical" evidence="6">
    <location>
        <begin position="181"/>
        <end position="201"/>
    </location>
</feature>
<dbReference type="RefSeq" id="WP_090164387.1">
    <property type="nucleotide sequence ID" value="NZ_CACVNK010000005.1"/>
</dbReference>
<dbReference type="Proteomes" id="UP000198817">
    <property type="component" value="Unassembled WGS sequence"/>
</dbReference>
<dbReference type="PROSITE" id="PS01006">
    <property type="entry name" value="FORMATE_NITRITE_TP_2"/>
    <property type="match status" value="1"/>
</dbReference>
<dbReference type="PANTHER" id="PTHR30520:SF8">
    <property type="entry name" value="NITRITE TRANSPORTER NIRC"/>
    <property type="match status" value="1"/>
</dbReference>
<comment type="subcellular location">
    <subcellularLocation>
        <location evidence="1">Membrane</location>
        <topology evidence="1">Multi-pass membrane protein</topology>
    </subcellularLocation>
</comment>
<sequence>MFNEDYIVMANGAKGKAGFLKKNPLGYFLYSMLAGAYIGFGVLLVFTLSGALNGSPFTKLVMGCCFGVALSLVVIAGAELFTGNNMVMAAGVLRKTVTLGDAVKLWIVCWIGNVAGAALLAVIFWLTGLDTDATLGAVTGAAAAKMTAGFVPLLARGILCNVLVCLAVWCGFRAKSDAGKLIMVFWCLLAFFATGFEHSVANMTLLTLSLLNPAGNAAITVGGWFFNLGVVTLGNMIGGILLVAVPYHIGSKTAE</sequence>
<dbReference type="GO" id="GO:0005886">
    <property type="term" value="C:plasma membrane"/>
    <property type="evidence" value="ECO:0007669"/>
    <property type="project" value="TreeGrafter"/>
</dbReference>
<keyword evidence="2 6" id="KW-0812">Transmembrane</keyword>
<evidence type="ECO:0000256" key="1">
    <source>
        <dbReference type="ARBA" id="ARBA00004141"/>
    </source>
</evidence>
<reference evidence="7 8" key="1">
    <citation type="submission" date="2016-10" db="EMBL/GenBank/DDBJ databases">
        <authorList>
            <person name="de Groot N.N."/>
        </authorList>
    </citation>
    <scope>NUCLEOTIDE SEQUENCE [LARGE SCALE GENOMIC DNA]</scope>
    <source>
        <strain evidence="7 8">KHGC13</strain>
    </source>
</reference>
<evidence type="ECO:0000256" key="4">
    <source>
        <dbReference type="ARBA" id="ARBA00023136"/>
    </source>
</evidence>
<dbReference type="InterPro" id="IPR023271">
    <property type="entry name" value="Aquaporin-like"/>
</dbReference>